<comment type="caution">
    <text evidence="1">The sequence shown here is derived from an EMBL/GenBank/DDBJ whole genome shotgun (WGS) entry which is preliminary data.</text>
</comment>
<dbReference type="EMBL" id="JAASQI010000001">
    <property type="protein sequence ID" value="NIJ56376.1"/>
    <property type="molecule type" value="Genomic_DNA"/>
</dbReference>
<sequence>MAVIRADGRMVHDMYLVRAKTPEESTGEWDLMKVLRTIPGGRAFRPLSLSTCRLVRKS</sequence>
<name>A0ABX0UZT0_9HYPH</name>
<evidence type="ECO:0000313" key="2">
    <source>
        <dbReference type="Proteomes" id="UP001429580"/>
    </source>
</evidence>
<evidence type="ECO:0000313" key="1">
    <source>
        <dbReference type="EMBL" id="NIJ56376.1"/>
    </source>
</evidence>
<organism evidence="1 2">
    <name type="scientific">Pseudochelatococcus lubricantis</name>
    <dbReference type="NCBI Taxonomy" id="1538102"/>
    <lineage>
        <taxon>Bacteria</taxon>
        <taxon>Pseudomonadati</taxon>
        <taxon>Pseudomonadota</taxon>
        <taxon>Alphaproteobacteria</taxon>
        <taxon>Hyphomicrobiales</taxon>
        <taxon>Chelatococcaceae</taxon>
        <taxon>Pseudochelatococcus</taxon>
    </lineage>
</organism>
<gene>
    <name evidence="1" type="ORF">FHS82_000189</name>
</gene>
<accession>A0ABX0UZT0</accession>
<dbReference type="Proteomes" id="UP001429580">
    <property type="component" value="Unassembled WGS sequence"/>
</dbReference>
<proteinExistence type="predicted"/>
<reference evidence="1 2" key="1">
    <citation type="submission" date="2020-03" db="EMBL/GenBank/DDBJ databases">
        <title>Genomic Encyclopedia of Type Strains, Phase IV (KMG-IV): sequencing the most valuable type-strain genomes for metagenomic binning, comparative biology and taxonomic classification.</title>
        <authorList>
            <person name="Goeker M."/>
        </authorList>
    </citation>
    <scope>NUCLEOTIDE SEQUENCE [LARGE SCALE GENOMIC DNA]</scope>
    <source>
        <strain evidence="1 2">DSM 103870</strain>
    </source>
</reference>
<keyword evidence="2" id="KW-1185">Reference proteome</keyword>
<protein>
    <submittedName>
        <fullName evidence="1">Uncharacterized protein</fullName>
    </submittedName>
</protein>